<reference evidence="3 4" key="1">
    <citation type="submission" date="2020-01" db="EMBL/GenBank/DDBJ databases">
        <title>Spongiivirga citrea KCTC 32990T.</title>
        <authorList>
            <person name="Wang G."/>
        </authorList>
    </citation>
    <scope>NUCLEOTIDE SEQUENCE [LARGE SCALE GENOMIC DNA]</scope>
    <source>
        <strain evidence="3 4">KCTC 32990</strain>
    </source>
</reference>
<keyword evidence="4" id="KW-1185">Reference proteome</keyword>
<gene>
    <name evidence="3" type="ORF">GWK10_08760</name>
</gene>
<dbReference type="PROSITE" id="PS51257">
    <property type="entry name" value="PROKAR_LIPOPROTEIN"/>
    <property type="match status" value="1"/>
</dbReference>
<dbReference type="Proteomes" id="UP000474296">
    <property type="component" value="Unassembled WGS sequence"/>
</dbReference>
<evidence type="ECO:0000256" key="1">
    <source>
        <dbReference type="SAM" id="MobiDB-lite"/>
    </source>
</evidence>
<dbReference type="GO" id="GO:0016740">
    <property type="term" value="F:transferase activity"/>
    <property type="evidence" value="ECO:0007669"/>
    <property type="project" value="UniProtKB-KW"/>
</dbReference>
<feature type="region of interest" description="Disordered" evidence="1">
    <location>
        <begin position="284"/>
        <end position="314"/>
    </location>
</feature>
<organism evidence="3 4">
    <name type="scientific">Spongiivirga citrea</name>
    <dbReference type="NCBI Taxonomy" id="1481457"/>
    <lineage>
        <taxon>Bacteria</taxon>
        <taxon>Pseudomonadati</taxon>
        <taxon>Bacteroidota</taxon>
        <taxon>Flavobacteriia</taxon>
        <taxon>Flavobacteriales</taxon>
        <taxon>Flavobacteriaceae</taxon>
        <taxon>Spongiivirga</taxon>
    </lineage>
</organism>
<keyword evidence="2" id="KW-0732">Signal</keyword>
<comment type="caution">
    <text evidence="3">The sequence shown here is derived from an EMBL/GenBank/DDBJ whole genome shotgun (WGS) entry which is preliminary data.</text>
</comment>
<evidence type="ECO:0000256" key="2">
    <source>
        <dbReference type="SAM" id="SignalP"/>
    </source>
</evidence>
<dbReference type="AlphaFoldDB" id="A0A6M0CU51"/>
<name>A0A6M0CU51_9FLAO</name>
<feature type="chain" id="PRO_5026911726" evidence="2">
    <location>
        <begin position="23"/>
        <end position="314"/>
    </location>
</feature>
<feature type="compositionally biased region" description="Basic residues" evidence="1">
    <location>
        <begin position="292"/>
        <end position="314"/>
    </location>
</feature>
<evidence type="ECO:0000313" key="3">
    <source>
        <dbReference type="EMBL" id="NER17300.1"/>
    </source>
</evidence>
<feature type="signal peptide" evidence="2">
    <location>
        <begin position="1"/>
        <end position="22"/>
    </location>
</feature>
<proteinExistence type="predicted"/>
<dbReference type="EMBL" id="JAABOQ010000003">
    <property type="protein sequence ID" value="NER17300.1"/>
    <property type="molecule type" value="Genomic_DNA"/>
</dbReference>
<protein>
    <submittedName>
        <fullName evidence="3">Nicotinic acid mononucleotide adenyltransferase</fullName>
    </submittedName>
</protein>
<accession>A0A6M0CU51</accession>
<evidence type="ECO:0000313" key="4">
    <source>
        <dbReference type="Proteomes" id="UP000474296"/>
    </source>
</evidence>
<sequence>MKIAKLLTVFAMTSLLFSSCVAIIEDDDFVVVPDVTLGELLISYDLWYVNINETRGNGEVPFLQRAFTVSFDNNYTMYANNNLVGIGNRGNGLGIDIGSYDTYSKFVEIDHDIDGLWKLEIFQRGDNRIEIYDRSSNTSYYLTGYQEYNFDYDFVFYDNIRYFLQEYNAWEKTFVSEEGALNDFDDENFLAFLGDGNGDTFLSSTDRSGTPLSNVQYDYEGIYEVFDIAGEAKIKTLTLDYDFLGNDYFELYVINDNTIELYHPDSETIYEFKGRGYTPFLKQESKTGATTSKKRKKTVNKTMKVKVKRNKNKS</sequence>
<dbReference type="RefSeq" id="WP_164031653.1">
    <property type="nucleotide sequence ID" value="NZ_JAABOQ010000003.1"/>
</dbReference>
<keyword evidence="3" id="KW-0808">Transferase</keyword>